<organism evidence="3">
    <name type="scientific">Melampsora larici-populina (strain 98AG31 / pathotype 3-4-7)</name>
    <name type="common">Poplar leaf rust fungus</name>
    <dbReference type="NCBI Taxonomy" id="747676"/>
    <lineage>
        <taxon>Eukaryota</taxon>
        <taxon>Fungi</taxon>
        <taxon>Dikarya</taxon>
        <taxon>Basidiomycota</taxon>
        <taxon>Pucciniomycotina</taxon>
        <taxon>Pucciniomycetes</taxon>
        <taxon>Pucciniales</taxon>
        <taxon>Melampsoraceae</taxon>
        <taxon>Melampsora</taxon>
    </lineage>
</organism>
<dbReference type="GeneID" id="18924043"/>
<sequence>MTAPGMMRGPAIEVGVPRCLQCTATIQAKLAHPEYTNEVRRNSSQGFYPKGQSSNARVTGQNEILGNENLLKISKSLYEDLQKTWGNNSGELVDGITAHAPFVRIPALYDIKADDQVTLEK</sequence>
<gene>
    <name evidence="2" type="ORF">MELLADRAFT_110318</name>
</gene>
<protein>
    <submittedName>
        <fullName evidence="2">Uncharacterized protein</fullName>
    </submittedName>
</protein>
<dbReference type="KEGG" id="mlr:MELLADRAFT_110318"/>
<dbReference type="VEuPathDB" id="FungiDB:MELLADRAFT_110318"/>
<evidence type="ECO:0000256" key="1">
    <source>
        <dbReference type="SAM" id="MobiDB-lite"/>
    </source>
</evidence>
<reference evidence="3" key="1">
    <citation type="journal article" date="2011" name="Proc. Natl. Acad. Sci. U.S.A.">
        <title>Obligate biotrophy features unraveled by the genomic analysis of rust fungi.</title>
        <authorList>
            <person name="Duplessis S."/>
            <person name="Cuomo C.A."/>
            <person name="Lin Y.-C."/>
            <person name="Aerts A."/>
            <person name="Tisserant E."/>
            <person name="Veneault-Fourrey C."/>
            <person name="Joly D.L."/>
            <person name="Hacquard S."/>
            <person name="Amselem J."/>
            <person name="Cantarel B.L."/>
            <person name="Chiu R."/>
            <person name="Coutinho P.M."/>
            <person name="Feau N."/>
            <person name="Field M."/>
            <person name="Frey P."/>
            <person name="Gelhaye E."/>
            <person name="Goldberg J."/>
            <person name="Grabherr M.G."/>
            <person name="Kodira C.D."/>
            <person name="Kohler A."/>
            <person name="Kuees U."/>
            <person name="Lindquist E.A."/>
            <person name="Lucas S.M."/>
            <person name="Mago R."/>
            <person name="Mauceli E."/>
            <person name="Morin E."/>
            <person name="Murat C."/>
            <person name="Pangilinan J.L."/>
            <person name="Park R."/>
            <person name="Pearson M."/>
            <person name="Quesneville H."/>
            <person name="Rouhier N."/>
            <person name="Sakthikumar S."/>
            <person name="Salamov A.A."/>
            <person name="Schmutz J."/>
            <person name="Selles B."/>
            <person name="Shapiro H."/>
            <person name="Tanguay P."/>
            <person name="Tuskan G.A."/>
            <person name="Henrissat B."/>
            <person name="Van de Peer Y."/>
            <person name="Rouze P."/>
            <person name="Ellis J.G."/>
            <person name="Dodds P.N."/>
            <person name="Schein J.E."/>
            <person name="Zhong S."/>
            <person name="Hamelin R.C."/>
            <person name="Grigoriev I.V."/>
            <person name="Szabo L.J."/>
            <person name="Martin F."/>
        </authorList>
    </citation>
    <scope>NUCLEOTIDE SEQUENCE [LARGE SCALE GENOMIC DNA]</scope>
    <source>
        <strain evidence="3">98AG31 / pathotype 3-4-7</strain>
    </source>
</reference>
<feature type="compositionally biased region" description="Polar residues" evidence="1">
    <location>
        <begin position="42"/>
        <end position="61"/>
    </location>
</feature>
<proteinExistence type="predicted"/>
<feature type="region of interest" description="Disordered" evidence="1">
    <location>
        <begin position="41"/>
        <end position="61"/>
    </location>
</feature>
<accession>F4RZD4</accession>
<dbReference type="AlphaFoldDB" id="F4RZD4"/>
<dbReference type="InParanoid" id="F4RZD4"/>
<keyword evidence="3" id="KW-1185">Reference proteome</keyword>
<evidence type="ECO:0000313" key="3">
    <source>
        <dbReference type="Proteomes" id="UP000001072"/>
    </source>
</evidence>
<dbReference type="HOGENOM" id="CLU_2038576_0_0_1"/>
<dbReference type="RefSeq" id="XP_007414464.1">
    <property type="nucleotide sequence ID" value="XM_007414402.1"/>
</dbReference>
<evidence type="ECO:0000313" key="2">
    <source>
        <dbReference type="EMBL" id="EGG02207.1"/>
    </source>
</evidence>
<dbReference type="Proteomes" id="UP000001072">
    <property type="component" value="Unassembled WGS sequence"/>
</dbReference>
<dbReference type="EMBL" id="GL883132">
    <property type="protein sequence ID" value="EGG02207.1"/>
    <property type="molecule type" value="Genomic_DNA"/>
</dbReference>
<name>F4RZD4_MELLP</name>